<reference evidence="2 3" key="1">
    <citation type="submission" date="2018-12" db="EMBL/GenBank/DDBJ databases">
        <authorList>
            <consortium name="Pathogen Informatics"/>
        </authorList>
    </citation>
    <scope>NUCLEOTIDE SEQUENCE [LARGE SCALE GENOMIC DNA]</scope>
    <source>
        <strain evidence="2 3">NCTC10437</strain>
    </source>
</reference>
<evidence type="ECO:0000313" key="3">
    <source>
        <dbReference type="Proteomes" id="UP000279306"/>
    </source>
</evidence>
<dbReference type="EMBL" id="LR134356">
    <property type="protein sequence ID" value="VEG50929.1"/>
    <property type="molecule type" value="Genomic_DNA"/>
</dbReference>
<dbReference type="STRING" id="1791.GCA_001049355_05552"/>
<sequence>MDELAVRQPPEERGRLTIRDRAVERMATAAALNAAGVHRHGSGLGRLAGRDLPRVDVGVAGDHVRADVEIAVAWGRPLADTAAAVRRDIVEALATHAGLVVDGVTVHVATVISPADSSSSSRNLS</sequence>
<dbReference type="RefSeq" id="WP_053086875.1">
    <property type="nucleotide sequence ID" value="NZ_CVQQ01000031.1"/>
</dbReference>
<dbReference type="OrthoDB" id="3830973at2"/>
<dbReference type="PANTHER" id="PTHR34297">
    <property type="entry name" value="HYPOTHETICAL CYTOSOLIC PROTEIN-RELATED"/>
    <property type="match status" value="1"/>
</dbReference>
<evidence type="ECO:0000313" key="2">
    <source>
        <dbReference type="EMBL" id="VEG50929.1"/>
    </source>
</evidence>
<organism evidence="2 3">
    <name type="scientific">Mycolicibacterium aurum</name>
    <name type="common">Mycobacterium aurum</name>
    <dbReference type="NCBI Taxonomy" id="1791"/>
    <lineage>
        <taxon>Bacteria</taxon>
        <taxon>Bacillati</taxon>
        <taxon>Actinomycetota</taxon>
        <taxon>Actinomycetes</taxon>
        <taxon>Mycobacteriales</taxon>
        <taxon>Mycobacteriaceae</taxon>
        <taxon>Mycolicibacterium</taxon>
    </lineage>
</organism>
<protein>
    <submittedName>
        <fullName evidence="2">Protein of uncharacterized function (DUF322)</fullName>
    </submittedName>
</protein>
<accession>A0A3S4RLL9</accession>
<keyword evidence="3" id="KW-1185">Reference proteome</keyword>
<dbReference type="KEGG" id="mauu:NCTC10437_00035"/>
<name>A0A3S4RLL9_MYCAU</name>
<dbReference type="Proteomes" id="UP000279306">
    <property type="component" value="Chromosome"/>
</dbReference>
<dbReference type="Pfam" id="PF03780">
    <property type="entry name" value="Asp23"/>
    <property type="match status" value="1"/>
</dbReference>
<dbReference type="PANTHER" id="PTHR34297:SF3">
    <property type="entry name" value="ALKALINE SHOCK PROTEIN 23"/>
    <property type="match status" value="1"/>
</dbReference>
<dbReference type="InterPro" id="IPR005531">
    <property type="entry name" value="Asp23"/>
</dbReference>
<comment type="similarity">
    <text evidence="1">Belongs to the asp23 family.</text>
</comment>
<gene>
    <name evidence="2" type="ORF">NCTC10437_00035</name>
</gene>
<dbReference type="AlphaFoldDB" id="A0A3S4RLL9"/>
<proteinExistence type="inferred from homology"/>
<evidence type="ECO:0000256" key="1">
    <source>
        <dbReference type="ARBA" id="ARBA00005721"/>
    </source>
</evidence>